<feature type="transmembrane region" description="Helical" evidence="16">
    <location>
        <begin position="20"/>
        <end position="38"/>
    </location>
</feature>
<dbReference type="InterPro" id="IPR037219">
    <property type="entry name" value="Peptidase_M41-like"/>
</dbReference>
<dbReference type="CDD" id="cd19501">
    <property type="entry name" value="RecA-like_FtsH"/>
    <property type="match status" value="1"/>
</dbReference>
<evidence type="ECO:0000256" key="13">
    <source>
        <dbReference type="ARBA" id="ARBA00023049"/>
    </source>
</evidence>
<evidence type="ECO:0000313" key="20">
    <source>
        <dbReference type="Proteomes" id="UP000003379"/>
    </source>
</evidence>
<dbReference type="InterPro" id="IPR000642">
    <property type="entry name" value="Peptidase_M41"/>
</dbReference>
<evidence type="ECO:0000256" key="15">
    <source>
        <dbReference type="RuleBase" id="RU003651"/>
    </source>
</evidence>
<dbReference type="Gene3D" id="1.10.8.60">
    <property type="match status" value="1"/>
</dbReference>
<protein>
    <recommendedName>
        <fullName evidence="17">AAA+ ATPase domain-containing protein</fullName>
    </recommendedName>
</protein>
<dbReference type="STRING" id="796937.HMPREF9630_00051"/>
<keyword evidence="5 16" id="KW-0812">Transmembrane</keyword>
<dbReference type="HOGENOM" id="CLU_000688_16_2_9"/>
<dbReference type="PATRIC" id="fig|796937.3.peg.179"/>
<keyword evidence="11" id="KW-0809">Transit peptide</keyword>
<evidence type="ECO:0000256" key="14">
    <source>
        <dbReference type="ARBA" id="ARBA00023136"/>
    </source>
</evidence>
<keyword evidence="9" id="KW-0862">Zinc</keyword>
<dbReference type="GO" id="GO:0005524">
    <property type="term" value="F:ATP binding"/>
    <property type="evidence" value="ECO:0007669"/>
    <property type="project" value="UniProtKB-KW"/>
</dbReference>
<evidence type="ECO:0000313" key="19">
    <source>
        <dbReference type="EMBL" id="EHL18722.1"/>
    </source>
</evidence>
<dbReference type="Pfam" id="PF00004">
    <property type="entry name" value="AAA"/>
    <property type="match status" value="1"/>
</dbReference>
<keyword evidence="7 15" id="KW-0547">Nucleotide-binding</keyword>
<dbReference type="AlphaFoldDB" id="G9WXT5"/>
<dbReference type="GO" id="GO:0006508">
    <property type="term" value="P:proteolysis"/>
    <property type="evidence" value="ECO:0007669"/>
    <property type="project" value="UniProtKB-KW"/>
</dbReference>
<reference evidence="19 20" key="2">
    <citation type="submission" date="2011-08" db="EMBL/GenBank/DDBJ databases">
        <title>The Genome Sequence of Eubacteriaceae bacterium CM5.</title>
        <authorList>
            <consortium name="The Broad Institute Genome Sequencing Platform"/>
            <person name="Earl A."/>
            <person name="Ward D."/>
            <person name="Feldgarden M."/>
            <person name="Gevers D."/>
            <person name="Sizova M."/>
            <person name="Hazen A."/>
            <person name="Epstein S."/>
            <person name="Young S.K."/>
            <person name="Zeng Q."/>
            <person name="Gargeya S."/>
            <person name="Fitzgerald M."/>
            <person name="Haas B."/>
            <person name="Abouelleil A."/>
            <person name="Alvarado L."/>
            <person name="Arachchi H.M."/>
            <person name="Berlin A."/>
            <person name="Brown A."/>
            <person name="Chapman S.B."/>
            <person name="Chen Z."/>
            <person name="Dunbar C."/>
            <person name="Freedman E."/>
            <person name="Gearin G."/>
            <person name="Gellesch M."/>
            <person name="Goldberg J."/>
            <person name="Griggs A."/>
            <person name="Gujja S."/>
            <person name="Heiman D."/>
            <person name="Howarth C."/>
            <person name="Larson L."/>
            <person name="Lui A."/>
            <person name="MacDonald P.J.P."/>
            <person name="Montmayeur A."/>
            <person name="Murphy C."/>
            <person name="Neiman D."/>
            <person name="Pearson M."/>
            <person name="Priest M."/>
            <person name="Roberts A."/>
            <person name="Saif S."/>
            <person name="Shea T."/>
            <person name="Shenoy N."/>
            <person name="Sisk P."/>
            <person name="Stolte C."/>
            <person name="Sykes S."/>
            <person name="Wortman J."/>
            <person name="Nusbaum C."/>
            <person name="Birren B."/>
        </authorList>
    </citation>
    <scope>NUCLEOTIDE SEQUENCE [LARGE SCALE GENOMIC DNA]</scope>
    <source>
        <strain evidence="19 20">CM5</strain>
    </source>
</reference>
<dbReference type="EMBL" id="AFZE01000001">
    <property type="protein sequence ID" value="EHL16932.1"/>
    <property type="molecule type" value="Genomic_DNA"/>
</dbReference>
<name>G9WXT5_9FIRM</name>
<dbReference type="GO" id="GO:0030163">
    <property type="term" value="P:protein catabolic process"/>
    <property type="evidence" value="ECO:0007669"/>
    <property type="project" value="TreeGrafter"/>
</dbReference>
<dbReference type="InterPro" id="IPR003959">
    <property type="entry name" value="ATPase_AAA_core"/>
</dbReference>
<dbReference type="SUPFAM" id="SSF140990">
    <property type="entry name" value="FtsH protease domain-like"/>
    <property type="match status" value="1"/>
</dbReference>
<dbReference type="Pfam" id="PF01434">
    <property type="entry name" value="Peptidase_M41"/>
    <property type="match status" value="1"/>
</dbReference>
<dbReference type="Gene3D" id="3.40.50.300">
    <property type="entry name" value="P-loop containing nucleotide triphosphate hydrolases"/>
    <property type="match status" value="1"/>
</dbReference>
<dbReference type="Proteomes" id="UP000003379">
    <property type="component" value="Unassembled WGS sequence"/>
</dbReference>
<evidence type="ECO:0000256" key="12">
    <source>
        <dbReference type="ARBA" id="ARBA00022989"/>
    </source>
</evidence>
<dbReference type="FunFam" id="3.40.50.300:FF:000277">
    <property type="entry name" value="ATP-dependent zinc metalloprotease FtsH"/>
    <property type="match status" value="1"/>
</dbReference>
<keyword evidence="14 16" id="KW-0472">Membrane</keyword>
<keyword evidence="4" id="KW-0645">Protease</keyword>
<comment type="similarity">
    <text evidence="15">Belongs to the AAA ATPase family.</text>
</comment>
<evidence type="ECO:0000259" key="17">
    <source>
        <dbReference type="SMART" id="SM00382"/>
    </source>
</evidence>
<evidence type="ECO:0000256" key="2">
    <source>
        <dbReference type="ARBA" id="ARBA00004141"/>
    </source>
</evidence>
<sequence>MKKNNNNDNNLKKYFTKSRILTIIAVFLFLAMFFRDNLVSNKQVKSDTQYIPYDSFIGMVDKGEVEYVFINNASPSTVQFLPTQAYLKDKNILLTQDGYYKLTEELSKTKDTSIDSKIIPTDGKLRFITENPNSENFKEDLLTKGIRVFSVKTSETLSLIFMLLLNFLPFILILAFMMYFQRRMEPADSEVVTDVPDTRFQNIAGYENLKNDSKFILDFLKNPQSYEKIGARLPNGVLFYGPPGTGKTLMARAIAGEASVPFYKVNGSDFVELYVGLGARRVRKLYKTARENAPCIVFIDEIDSIGGARGAHRGSSEDDKTLTALLNELDGFSAKNGVITIAATNRLQDLDPALVRPGRFDRQVAVPLPNKEERIQILNLYKEGKKISPSIDIDKLASKTIDFSPSELENLLNESAIKAVTRGSDIIEQEDIDDSYLKIIIKGDKKEDKHQTETEKKIIAYHEAGHAVIGHLLGKPILEVSVIGTTSGAGGYTLSQPKEGLRTKSDMKNEIKELYGGRAGETMIASSDDEITVGAVNDIQRATRIINSYIKILGLNGSLINLEELGMKRPTDEIIEQAEQISNELFEETLDMLKKNKNKLDTLANMLMDKSLVDSDTFLSIMNDTKEEWEKEEKVVDLIKADDKSDETYI</sequence>
<evidence type="ECO:0000256" key="7">
    <source>
        <dbReference type="ARBA" id="ARBA00022741"/>
    </source>
</evidence>
<dbReference type="InterPro" id="IPR041569">
    <property type="entry name" value="AAA_lid_3"/>
</dbReference>
<proteinExistence type="inferred from homology"/>
<dbReference type="GO" id="GO:0046872">
    <property type="term" value="F:metal ion binding"/>
    <property type="evidence" value="ECO:0007669"/>
    <property type="project" value="UniProtKB-KW"/>
</dbReference>
<dbReference type="PROSITE" id="PS00674">
    <property type="entry name" value="AAA"/>
    <property type="match status" value="1"/>
</dbReference>
<evidence type="ECO:0000256" key="5">
    <source>
        <dbReference type="ARBA" id="ARBA00022692"/>
    </source>
</evidence>
<keyword evidence="10 15" id="KW-0067">ATP-binding</keyword>
<dbReference type="Proteomes" id="UP000006437">
    <property type="component" value="Unassembled WGS sequence"/>
</dbReference>
<dbReference type="PANTHER" id="PTHR23076:SF97">
    <property type="entry name" value="ATP-DEPENDENT ZINC METALLOPROTEASE YME1L1"/>
    <property type="match status" value="1"/>
</dbReference>
<evidence type="ECO:0000256" key="3">
    <source>
        <dbReference type="ARBA" id="ARBA00010044"/>
    </source>
</evidence>
<evidence type="ECO:0000256" key="8">
    <source>
        <dbReference type="ARBA" id="ARBA00022801"/>
    </source>
</evidence>
<dbReference type="GO" id="GO:0004222">
    <property type="term" value="F:metalloendopeptidase activity"/>
    <property type="evidence" value="ECO:0007669"/>
    <property type="project" value="InterPro"/>
</dbReference>
<comment type="caution">
    <text evidence="18">The sequence shown here is derived from an EMBL/GenBank/DDBJ whole genome shotgun (WGS) entry which is preliminary data.</text>
</comment>
<comment type="similarity">
    <text evidence="3">In the C-terminal section; belongs to the peptidase M41 family.</text>
</comment>
<dbReference type="EMBL" id="AFZG01000041">
    <property type="protein sequence ID" value="EHL18722.1"/>
    <property type="molecule type" value="Genomic_DNA"/>
</dbReference>
<dbReference type="InterPro" id="IPR003593">
    <property type="entry name" value="AAA+_ATPase"/>
</dbReference>
<feature type="domain" description="AAA+ ATPase" evidence="17">
    <location>
        <begin position="233"/>
        <end position="370"/>
    </location>
</feature>
<evidence type="ECO:0000256" key="9">
    <source>
        <dbReference type="ARBA" id="ARBA00022833"/>
    </source>
</evidence>
<feature type="transmembrane region" description="Helical" evidence="16">
    <location>
        <begin position="157"/>
        <end position="180"/>
    </location>
</feature>
<dbReference type="Pfam" id="PF17862">
    <property type="entry name" value="AAA_lid_3"/>
    <property type="match status" value="1"/>
</dbReference>
<keyword evidence="6" id="KW-0479">Metal-binding</keyword>
<reference evidence="18 21" key="1">
    <citation type="submission" date="2011-08" db="EMBL/GenBank/DDBJ databases">
        <title>The Genome Sequence of Eubacteriaceae bacterium ACC19a.</title>
        <authorList>
            <consortium name="The Broad Institute Genome Sequencing Platform"/>
            <person name="Earl A."/>
            <person name="Ward D."/>
            <person name="Feldgarden M."/>
            <person name="Gevers D."/>
            <person name="Sizova M."/>
            <person name="Hazen A."/>
            <person name="Epstein S."/>
            <person name="Young S.K."/>
            <person name="Zeng Q."/>
            <person name="Gargeya S."/>
            <person name="Fitzgerald M."/>
            <person name="Haas B."/>
            <person name="Abouelleil A."/>
            <person name="Alvarado L."/>
            <person name="Arachchi H.M."/>
            <person name="Berlin A."/>
            <person name="Brown A."/>
            <person name="Chapman S.B."/>
            <person name="Chen Z."/>
            <person name="Dunbar C."/>
            <person name="Freedman E."/>
            <person name="Gearin G."/>
            <person name="Gellesch M."/>
            <person name="Goldberg J."/>
            <person name="Griggs A."/>
            <person name="Gujja S."/>
            <person name="Heiman D."/>
            <person name="Howarth C."/>
            <person name="Larson L."/>
            <person name="Lui A."/>
            <person name="MacDonald P.J.P."/>
            <person name="Montmayeur A."/>
            <person name="Murphy C."/>
            <person name="Neiman D."/>
            <person name="Pearson M."/>
            <person name="Priest M."/>
            <person name="Roberts A."/>
            <person name="Saif S."/>
            <person name="Shea T."/>
            <person name="Shenoy N."/>
            <person name="Sisk P."/>
            <person name="Stolte C."/>
            <person name="Sykes S."/>
            <person name="Wortman J."/>
            <person name="Nusbaum C."/>
            <person name="Birren B."/>
        </authorList>
    </citation>
    <scope>NUCLEOTIDE SEQUENCE [LARGE SCALE GENOMIC DNA]</scope>
    <source>
        <strain evidence="18 21">ACC19a</strain>
    </source>
</reference>
<evidence type="ECO:0000256" key="6">
    <source>
        <dbReference type="ARBA" id="ARBA00022723"/>
    </source>
</evidence>
<evidence type="ECO:0000256" key="10">
    <source>
        <dbReference type="ARBA" id="ARBA00022840"/>
    </source>
</evidence>
<dbReference type="GO" id="GO:0004176">
    <property type="term" value="F:ATP-dependent peptidase activity"/>
    <property type="evidence" value="ECO:0007669"/>
    <property type="project" value="InterPro"/>
</dbReference>
<evidence type="ECO:0000256" key="4">
    <source>
        <dbReference type="ARBA" id="ARBA00022670"/>
    </source>
</evidence>
<dbReference type="GO" id="GO:0005886">
    <property type="term" value="C:plasma membrane"/>
    <property type="evidence" value="ECO:0007669"/>
    <property type="project" value="TreeGrafter"/>
</dbReference>
<dbReference type="RefSeq" id="WP_009524411.1">
    <property type="nucleotide sequence ID" value="NZ_JBQNBP010000001.1"/>
</dbReference>
<evidence type="ECO:0000256" key="11">
    <source>
        <dbReference type="ARBA" id="ARBA00022946"/>
    </source>
</evidence>
<evidence type="ECO:0000313" key="18">
    <source>
        <dbReference type="EMBL" id="EHL16932.1"/>
    </source>
</evidence>
<evidence type="ECO:0000313" key="21">
    <source>
        <dbReference type="Proteomes" id="UP000006437"/>
    </source>
</evidence>
<keyword evidence="8" id="KW-0378">Hydrolase</keyword>
<dbReference type="PANTHER" id="PTHR23076">
    <property type="entry name" value="METALLOPROTEASE M41 FTSH"/>
    <property type="match status" value="1"/>
</dbReference>
<dbReference type="InterPro" id="IPR027417">
    <property type="entry name" value="P-loop_NTPase"/>
</dbReference>
<dbReference type="SMART" id="SM00382">
    <property type="entry name" value="AAA"/>
    <property type="match status" value="1"/>
</dbReference>
<accession>G9XE64</accession>
<accession>G9WXT5</accession>
<evidence type="ECO:0000256" key="1">
    <source>
        <dbReference type="ARBA" id="ARBA00001947"/>
    </source>
</evidence>
<comment type="cofactor">
    <cofactor evidence="1">
        <name>Zn(2+)</name>
        <dbReference type="ChEBI" id="CHEBI:29105"/>
    </cofactor>
</comment>
<dbReference type="GO" id="GO:0016887">
    <property type="term" value="F:ATP hydrolysis activity"/>
    <property type="evidence" value="ECO:0007669"/>
    <property type="project" value="InterPro"/>
</dbReference>
<gene>
    <name evidence="19" type="ORF">HMPREF9628_00408</name>
    <name evidence="18" type="ORF">HMPREF9629_00174</name>
</gene>
<keyword evidence="12 16" id="KW-1133">Transmembrane helix</keyword>
<dbReference type="Gene3D" id="1.20.58.760">
    <property type="entry name" value="Peptidase M41"/>
    <property type="match status" value="1"/>
</dbReference>
<dbReference type="SUPFAM" id="SSF52540">
    <property type="entry name" value="P-loop containing nucleoside triphosphate hydrolases"/>
    <property type="match status" value="1"/>
</dbReference>
<dbReference type="BioCyc" id="EBAC796937-HMP:GMGH-174-MONOMER"/>
<comment type="subcellular location">
    <subcellularLocation>
        <location evidence="2">Membrane</location>
        <topology evidence="2">Multi-pass membrane protein</topology>
    </subcellularLocation>
</comment>
<keyword evidence="13" id="KW-0482">Metalloprotease</keyword>
<dbReference type="InterPro" id="IPR003960">
    <property type="entry name" value="ATPase_AAA_CS"/>
</dbReference>
<evidence type="ECO:0000256" key="16">
    <source>
        <dbReference type="SAM" id="Phobius"/>
    </source>
</evidence>
<organism evidence="18 21">
    <name type="scientific">Peptoanaerobacter stomatis</name>
    <dbReference type="NCBI Taxonomy" id="796937"/>
    <lineage>
        <taxon>Bacteria</taxon>
        <taxon>Bacillati</taxon>
        <taxon>Bacillota</taxon>
        <taxon>Clostridia</taxon>
        <taxon>Peptostreptococcales</taxon>
        <taxon>Filifactoraceae</taxon>
        <taxon>Peptoanaerobacter</taxon>
    </lineage>
</organism>